<dbReference type="EMBL" id="CAJNRG010006056">
    <property type="protein sequence ID" value="CAF2082297.1"/>
    <property type="molecule type" value="Genomic_DNA"/>
</dbReference>
<proteinExistence type="predicted"/>
<dbReference type="AlphaFoldDB" id="A0A816S925"/>
<comment type="caution">
    <text evidence="2">The sequence shown here is derived from an EMBL/GenBank/DDBJ whole genome shotgun (WGS) entry which is preliminary data.</text>
</comment>
<evidence type="ECO:0000313" key="3">
    <source>
        <dbReference type="Proteomes" id="UP000663887"/>
    </source>
</evidence>
<dbReference type="Proteomes" id="UP000663887">
    <property type="component" value="Unassembled WGS sequence"/>
</dbReference>
<protein>
    <submittedName>
        <fullName evidence="2">Uncharacterized protein</fullName>
    </submittedName>
</protein>
<organism evidence="2 3">
    <name type="scientific">Rotaria magnacalcarata</name>
    <dbReference type="NCBI Taxonomy" id="392030"/>
    <lineage>
        <taxon>Eukaryota</taxon>
        <taxon>Metazoa</taxon>
        <taxon>Spiralia</taxon>
        <taxon>Gnathifera</taxon>
        <taxon>Rotifera</taxon>
        <taxon>Eurotatoria</taxon>
        <taxon>Bdelloidea</taxon>
        <taxon>Philodinida</taxon>
        <taxon>Philodinidae</taxon>
        <taxon>Rotaria</taxon>
    </lineage>
</organism>
<feature type="region of interest" description="Disordered" evidence="1">
    <location>
        <begin position="1"/>
        <end position="28"/>
    </location>
</feature>
<name>A0A816S925_9BILA</name>
<accession>A0A816S925</accession>
<evidence type="ECO:0000256" key="1">
    <source>
        <dbReference type="SAM" id="MobiDB-lite"/>
    </source>
</evidence>
<reference evidence="2" key="1">
    <citation type="submission" date="2021-02" db="EMBL/GenBank/DDBJ databases">
        <authorList>
            <person name="Nowell W R."/>
        </authorList>
    </citation>
    <scope>NUCLEOTIDE SEQUENCE</scope>
</reference>
<gene>
    <name evidence="2" type="ORF">XDN619_LOCUS15001</name>
</gene>
<evidence type="ECO:0000313" key="2">
    <source>
        <dbReference type="EMBL" id="CAF2082297.1"/>
    </source>
</evidence>
<sequence>MVAFTDGGATVQPSIGDDSDEDKPDTVQQVDQELIQPLMNIAEEAAGCVSTIEERLRITRSNKSNQSSSNGTSGGGGSWVFASENKNTLYEAIDCPKSCVNIVPIVPNICADYVVLNNSGTTLSNSSSVGVSNDSVTFSKSNVDTSTCNKPMSSNSGEVVAVGNIPPSGQSSNVAQATGGINNSSNSNGKSLAVKPTNNFSETRCILQDESARSTSENSCVATNNCVNINESRDSLTRNALSNSIEKGEHDFNSKHFWGVGNEPLSPPAAMPAHIHTGWEGVEENSQNSQDSVSIDSNVCTPLYREQVGNLDPTRGKVIFNGKNDFAIFEKYDRPSEVFSIIKCVYTVCIRPKWSADESLFKLFERFLDVVNA</sequence>